<organism evidence="5 6">
    <name type="scientific">Thalassospira aquimaris</name>
    <dbReference type="NCBI Taxonomy" id="3037796"/>
    <lineage>
        <taxon>Bacteria</taxon>
        <taxon>Pseudomonadati</taxon>
        <taxon>Pseudomonadota</taxon>
        <taxon>Alphaproteobacteria</taxon>
        <taxon>Rhodospirillales</taxon>
        <taxon>Thalassospiraceae</taxon>
        <taxon>Thalassospira</taxon>
    </lineage>
</organism>
<comment type="caution">
    <text evidence="5">The sequence shown here is derived from an EMBL/GenBank/DDBJ whole genome shotgun (WGS) entry which is preliminary data.</text>
</comment>
<evidence type="ECO:0000256" key="2">
    <source>
        <dbReference type="ARBA" id="ARBA00034247"/>
    </source>
</evidence>
<evidence type="ECO:0000259" key="4">
    <source>
        <dbReference type="PROSITE" id="PS50887"/>
    </source>
</evidence>
<dbReference type="InterPro" id="IPR043128">
    <property type="entry name" value="Rev_trsase/Diguanyl_cyclase"/>
</dbReference>
<feature type="compositionally biased region" description="Basic and acidic residues" evidence="3">
    <location>
        <begin position="339"/>
        <end position="364"/>
    </location>
</feature>
<dbReference type="PROSITE" id="PS50887">
    <property type="entry name" value="GGDEF"/>
    <property type="match status" value="1"/>
</dbReference>
<dbReference type="SUPFAM" id="SSF55073">
    <property type="entry name" value="Nucleotide cyclase"/>
    <property type="match status" value="1"/>
</dbReference>
<dbReference type="NCBIfam" id="TIGR00254">
    <property type="entry name" value="GGDEF"/>
    <property type="match status" value="1"/>
</dbReference>
<dbReference type="EC" id="2.7.7.65" evidence="1"/>
<dbReference type="PANTHER" id="PTHR45138">
    <property type="entry name" value="REGULATORY COMPONENTS OF SENSORY TRANSDUCTION SYSTEM"/>
    <property type="match status" value="1"/>
</dbReference>
<dbReference type="GO" id="GO:0052621">
    <property type="term" value="F:diguanylate cyclase activity"/>
    <property type="evidence" value="ECO:0007669"/>
    <property type="project" value="UniProtKB-EC"/>
</dbReference>
<dbReference type="InterPro" id="IPR000160">
    <property type="entry name" value="GGDEF_dom"/>
</dbReference>
<evidence type="ECO:0000313" key="5">
    <source>
        <dbReference type="EMBL" id="MDG4720664.1"/>
    </source>
</evidence>
<comment type="catalytic activity">
    <reaction evidence="2">
        <text>2 GTP = 3',3'-c-di-GMP + 2 diphosphate</text>
        <dbReference type="Rhea" id="RHEA:24898"/>
        <dbReference type="ChEBI" id="CHEBI:33019"/>
        <dbReference type="ChEBI" id="CHEBI:37565"/>
        <dbReference type="ChEBI" id="CHEBI:58805"/>
        <dbReference type="EC" id="2.7.7.65"/>
    </reaction>
</comment>
<reference evidence="5 6" key="1">
    <citation type="submission" date="2023-03" db="EMBL/GenBank/DDBJ databases">
        <title>Strain FZY0004 represents a novel species in the genus Thalassospira isolated from seawater.</title>
        <authorList>
            <person name="Fu Z.-Y."/>
        </authorList>
    </citation>
    <scope>NUCLEOTIDE SEQUENCE [LARGE SCALE GENOMIC DNA]</scope>
    <source>
        <strain evidence="5 6">FZY0004</strain>
    </source>
</reference>
<proteinExistence type="predicted"/>
<keyword evidence="5" id="KW-0808">Transferase</keyword>
<dbReference type="PANTHER" id="PTHR45138:SF9">
    <property type="entry name" value="DIGUANYLATE CYCLASE DGCM-RELATED"/>
    <property type="match status" value="1"/>
</dbReference>
<evidence type="ECO:0000256" key="1">
    <source>
        <dbReference type="ARBA" id="ARBA00012528"/>
    </source>
</evidence>
<feature type="domain" description="GGDEF" evidence="4">
    <location>
        <begin position="207"/>
        <end position="342"/>
    </location>
</feature>
<evidence type="ECO:0000256" key="3">
    <source>
        <dbReference type="SAM" id="MobiDB-lite"/>
    </source>
</evidence>
<dbReference type="CDD" id="cd01949">
    <property type="entry name" value="GGDEF"/>
    <property type="match status" value="1"/>
</dbReference>
<dbReference type="RefSeq" id="WP_258547873.1">
    <property type="nucleotide sequence ID" value="NZ_JARSBO010000008.1"/>
</dbReference>
<name>A0ABT6GF92_9PROT</name>
<feature type="region of interest" description="Disordered" evidence="3">
    <location>
        <begin position="332"/>
        <end position="370"/>
    </location>
</feature>
<dbReference type="InterPro" id="IPR050469">
    <property type="entry name" value="Diguanylate_Cyclase"/>
</dbReference>
<evidence type="ECO:0000313" key="6">
    <source>
        <dbReference type="Proteomes" id="UP001529180"/>
    </source>
</evidence>
<dbReference type="Proteomes" id="UP001529180">
    <property type="component" value="Unassembled WGS sequence"/>
</dbReference>
<dbReference type="Pfam" id="PF00990">
    <property type="entry name" value="GGDEF"/>
    <property type="match status" value="1"/>
</dbReference>
<protein>
    <recommendedName>
        <fullName evidence="1">diguanylate cyclase</fullName>
        <ecNumber evidence="1">2.7.7.65</ecNumber>
    </recommendedName>
</protein>
<dbReference type="InterPro" id="IPR029787">
    <property type="entry name" value="Nucleotide_cyclase"/>
</dbReference>
<sequence length="370" mass="41372">MHTYGLRHDHAQEHSQHALAMMAELGVVPHPDNFLIFYSYLAGSHPDMSQMIDILRSNHREFDEIQCKAIHDRYFSTERERKITDQITADLRCQLNTALDSVKKIGVDTTKYSEALDHFCDFISSKDFSNLEQSIHTLIGATRQMEGVSQAFGQGLENSSSEISRLRQDLAKLKHEAMTDGLTGIANRKAFDEKLREEAMAAMENGKALSLLILDIDHFKSFNDNHGHQVGDQVLRLMANALQRNVKGQDFAARYGGEEFAIILPQTTLGCAKQAANMLRHNVESHNIVSKSNQKNLGHITVSIGAATFQYGEPLARLIERADAALYLAKSRGRNQVASERDVEREEEASKADQESLKSPDGKAAKQYCA</sequence>
<dbReference type="EMBL" id="JARSBO010000008">
    <property type="protein sequence ID" value="MDG4720664.1"/>
    <property type="molecule type" value="Genomic_DNA"/>
</dbReference>
<gene>
    <name evidence="5" type="ORF">P7680_16790</name>
</gene>
<dbReference type="SMART" id="SM00267">
    <property type="entry name" value="GGDEF"/>
    <property type="match status" value="1"/>
</dbReference>
<keyword evidence="6" id="KW-1185">Reference proteome</keyword>
<dbReference type="Gene3D" id="3.30.70.270">
    <property type="match status" value="1"/>
</dbReference>
<keyword evidence="5" id="KW-0548">Nucleotidyltransferase</keyword>
<accession>A0ABT6GF92</accession>